<dbReference type="Proteomes" id="UP000050525">
    <property type="component" value="Unassembled WGS sequence"/>
</dbReference>
<feature type="region of interest" description="Disordered" evidence="1">
    <location>
        <begin position="1"/>
        <end position="43"/>
    </location>
</feature>
<keyword evidence="3" id="KW-1185">Reference proteome</keyword>
<evidence type="ECO:0000256" key="1">
    <source>
        <dbReference type="SAM" id="MobiDB-lite"/>
    </source>
</evidence>
<protein>
    <submittedName>
        <fullName evidence="2">Uncharacterized protein</fullName>
    </submittedName>
</protein>
<dbReference type="EMBL" id="AKHW03005593">
    <property type="protein sequence ID" value="KYO26292.1"/>
    <property type="molecule type" value="Genomic_DNA"/>
</dbReference>
<organism evidence="2 3">
    <name type="scientific">Alligator mississippiensis</name>
    <name type="common">American alligator</name>
    <dbReference type="NCBI Taxonomy" id="8496"/>
    <lineage>
        <taxon>Eukaryota</taxon>
        <taxon>Metazoa</taxon>
        <taxon>Chordata</taxon>
        <taxon>Craniata</taxon>
        <taxon>Vertebrata</taxon>
        <taxon>Euteleostomi</taxon>
        <taxon>Archelosauria</taxon>
        <taxon>Archosauria</taxon>
        <taxon>Crocodylia</taxon>
        <taxon>Alligatoridae</taxon>
        <taxon>Alligatorinae</taxon>
        <taxon>Alligator</taxon>
    </lineage>
</organism>
<comment type="caution">
    <text evidence="2">The sequence shown here is derived from an EMBL/GenBank/DDBJ whole genome shotgun (WGS) entry which is preliminary data.</text>
</comment>
<name>A0A151MP64_ALLMI</name>
<proteinExistence type="predicted"/>
<gene>
    <name evidence="2" type="ORF">Y1Q_0020630</name>
</gene>
<evidence type="ECO:0000313" key="2">
    <source>
        <dbReference type="EMBL" id="KYO26292.1"/>
    </source>
</evidence>
<sequence length="85" mass="9142">MIPGHPGYRNGFTPFRSSMEHEIGPGQANEDAQGTGHAQPVSPATVEITTDTSLFDELPDLPESPVPKCPGKPWKSVMQLTNPSE</sequence>
<reference evidence="2 3" key="1">
    <citation type="journal article" date="2012" name="Genome Biol.">
        <title>Sequencing three crocodilian genomes to illuminate the evolution of archosaurs and amniotes.</title>
        <authorList>
            <person name="St John J.A."/>
            <person name="Braun E.L."/>
            <person name="Isberg S.R."/>
            <person name="Miles L.G."/>
            <person name="Chong A.Y."/>
            <person name="Gongora J."/>
            <person name="Dalzell P."/>
            <person name="Moran C."/>
            <person name="Bed'hom B."/>
            <person name="Abzhanov A."/>
            <person name="Burgess S.C."/>
            <person name="Cooksey A.M."/>
            <person name="Castoe T.A."/>
            <person name="Crawford N.G."/>
            <person name="Densmore L.D."/>
            <person name="Drew J.C."/>
            <person name="Edwards S.V."/>
            <person name="Faircloth B.C."/>
            <person name="Fujita M.K."/>
            <person name="Greenwold M.J."/>
            <person name="Hoffmann F.G."/>
            <person name="Howard J.M."/>
            <person name="Iguchi T."/>
            <person name="Janes D.E."/>
            <person name="Khan S.Y."/>
            <person name="Kohno S."/>
            <person name="de Koning A.J."/>
            <person name="Lance S.L."/>
            <person name="McCarthy F.M."/>
            <person name="McCormack J.E."/>
            <person name="Merchant M.E."/>
            <person name="Peterson D.G."/>
            <person name="Pollock D.D."/>
            <person name="Pourmand N."/>
            <person name="Raney B.J."/>
            <person name="Roessler K.A."/>
            <person name="Sanford J.R."/>
            <person name="Sawyer R.H."/>
            <person name="Schmidt C.J."/>
            <person name="Triplett E.W."/>
            <person name="Tuberville T.D."/>
            <person name="Venegas-Anaya M."/>
            <person name="Howard J.T."/>
            <person name="Jarvis E.D."/>
            <person name="Guillette L.J.Jr."/>
            <person name="Glenn T.C."/>
            <person name="Green R.E."/>
            <person name="Ray D.A."/>
        </authorList>
    </citation>
    <scope>NUCLEOTIDE SEQUENCE [LARGE SCALE GENOMIC DNA]</scope>
    <source>
        <strain evidence="2">KSC_2009_1</strain>
    </source>
</reference>
<feature type="region of interest" description="Disordered" evidence="1">
    <location>
        <begin position="59"/>
        <end position="85"/>
    </location>
</feature>
<dbReference type="STRING" id="8496.A0A151MP64"/>
<dbReference type="AlphaFoldDB" id="A0A151MP64"/>
<evidence type="ECO:0000313" key="3">
    <source>
        <dbReference type="Proteomes" id="UP000050525"/>
    </source>
</evidence>
<accession>A0A151MP64</accession>